<dbReference type="AlphaFoldDB" id="A0A381ED62"/>
<feature type="domain" description="Knr4/Smi1-like" evidence="1">
    <location>
        <begin position="206"/>
        <end position="346"/>
    </location>
</feature>
<organism evidence="2 3">
    <name type="scientific">Cardiobacterium valvarum</name>
    <dbReference type="NCBI Taxonomy" id="194702"/>
    <lineage>
        <taxon>Bacteria</taxon>
        <taxon>Pseudomonadati</taxon>
        <taxon>Pseudomonadota</taxon>
        <taxon>Gammaproteobacteria</taxon>
        <taxon>Cardiobacteriales</taxon>
        <taxon>Cardiobacteriaceae</taxon>
        <taxon>Cardiobacterium</taxon>
    </lineage>
</organism>
<proteinExistence type="predicted"/>
<dbReference type="SUPFAM" id="SSF160631">
    <property type="entry name" value="SMI1/KNR4-like"/>
    <property type="match status" value="2"/>
</dbReference>
<protein>
    <submittedName>
        <fullName evidence="2">Suppressor of fused protein (SUFU)</fullName>
    </submittedName>
</protein>
<name>A0A381ED62_9GAMM</name>
<dbReference type="SMART" id="SM00860">
    <property type="entry name" value="SMI1_KNR4"/>
    <property type="match status" value="2"/>
</dbReference>
<dbReference type="PANTHER" id="PTHR47432">
    <property type="entry name" value="CELL WALL ASSEMBLY REGULATOR SMI1"/>
    <property type="match status" value="1"/>
</dbReference>
<dbReference type="OrthoDB" id="4827574at2"/>
<dbReference type="InterPro" id="IPR018958">
    <property type="entry name" value="Knr4/Smi1-like_dom"/>
</dbReference>
<sequence>MDTAESLRHYLETFAARGLSSALNPGATEADLKNFESEHGIRLPESLAGIYRAFNGQIHELIPPGEPRWLGLEEIYGKQQEWREFCETYYGKHWPNVRLPHIDAEGLAKNTLYNPFWLPFMADNEGFYCVDFDPEAGGSSGQIIYTKINADPATSDIIHLDDSFALWFDSHAHALGASHHTVGLGTLIDEYLTYQRLNPALTLNPPASPNDIRITEHINGIRFPDNLKTIWHAYNGYKHPTADNGEYWIGHDAITATQAAWRDKLAARLGSDPATTERPDAGESSQTQPYYYHPMWLPIYQMGDIIIALDYAPTEDGNTGQPLVIYSGEDYEILTDYDSFDEWLYTFLSYTLYPEENDDPPSLAAANHSYRSEIRAHLEHHIGPIAATFKREESDSSIDLLWLPPGDEHPYHALITSGLSDRPMDVPDGPRRAQRERAELMIMLPPDWQLSSKNLHSEQGYWPIVWLSMLADYAQGRDNWIAIGNLFPNGNPMTPIADTPFSGVTILPALLSHSHEFGTYRSKDGNRINIYCLMPLYAGEIELLNREGLEALLARFDAHHISGEIADPTRPDSSR</sequence>
<dbReference type="Gene3D" id="3.40.1580.10">
    <property type="entry name" value="SMI1/KNR4-like"/>
    <property type="match status" value="2"/>
</dbReference>
<dbReference type="Pfam" id="PF05076">
    <property type="entry name" value="SUFU"/>
    <property type="match status" value="1"/>
</dbReference>
<evidence type="ECO:0000259" key="1">
    <source>
        <dbReference type="SMART" id="SM00860"/>
    </source>
</evidence>
<gene>
    <name evidence="2" type="ORF">NCTC13294_02153</name>
</gene>
<dbReference type="InterPro" id="IPR051873">
    <property type="entry name" value="KNR4/SMI1_regulator"/>
</dbReference>
<dbReference type="PANTHER" id="PTHR47432:SF1">
    <property type="entry name" value="CELL WALL ASSEMBLY REGULATOR SMI1"/>
    <property type="match status" value="1"/>
</dbReference>
<evidence type="ECO:0000313" key="2">
    <source>
        <dbReference type="EMBL" id="SUX24926.1"/>
    </source>
</evidence>
<accession>A0A381ED62</accession>
<dbReference type="RefSeq" id="WP_115612289.1">
    <property type="nucleotide sequence ID" value="NZ_JBHLZC010000001.1"/>
</dbReference>
<dbReference type="InterPro" id="IPR037883">
    <property type="entry name" value="Knr4/Smi1-like_sf"/>
</dbReference>
<dbReference type="InterPro" id="IPR020941">
    <property type="entry name" value="SUFU-like_domain"/>
</dbReference>
<feature type="domain" description="Knr4/Smi1-like" evidence="1">
    <location>
        <begin position="26"/>
        <end position="170"/>
    </location>
</feature>
<reference evidence="2 3" key="1">
    <citation type="submission" date="2018-06" db="EMBL/GenBank/DDBJ databases">
        <authorList>
            <consortium name="Pathogen Informatics"/>
            <person name="Doyle S."/>
        </authorList>
    </citation>
    <scope>NUCLEOTIDE SEQUENCE [LARGE SCALE GENOMIC DNA]</scope>
    <source>
        <strain evidence="2 3">NCTC13294</strain>
    </source>
</reference>
<dbReference type="Proteomes" id="UP000254572">
    <property type="component" value="Unassembled WGS sequence"/>
</dbReference>
<dbReference type="EMBL" id="UFUW01000001">
    <property type="protein sequence ID" value="SUX24926.1"/>
    <property type="molecule type" value="Genomic_DNA"/>
</dbReference>
<keyword evidence="3" id="KW-1185">Reference proteome</keyword>
<dbReference type="Pfam" id="PF09346">
    <property type="entry name" value="SMI1_KNR4"/>
    <property type="match status" value="2"/>
</dbReference>
<evidence type="ECO:0000313" key="3">
    <source>
        <dbReference type="Proteomes" id="UP000254572"/>
    </source>
</evidence>